<proteinExistence type="inferred from homology"/>
<evidence type="ECO:0000256" key="1">
    <source>
        <dbReference type="ARBA" id="ARBA00006186"/>
    </source>
</evidence>
<organism evidence="3 4">
    <name type="scientific">Anopheles maculatus</name>
    <dbReference type="NCBI Taxonomy" id="74869"/>
    <lineage>
        <taxon>Eukaryota</taxon>
        <taxon>Metazoa</taxon>
        <taxon>Ecdysozoa</taxon>
        <taxon>Arthropoda</taxon>
        <taxon>Hexapoda</taxon>
        <taxon>Insecta</taxon>
        <taxon>Pterygota</taxon>
        <taxon>Neoptera</taxon>
        <taxon>Endopterygota</taxon>
        <taxon>Diptera</taxon>
        <taxon>Nematocera</taxon>
        <taxon>Culicoidea</taxon>
        <taxon>Culicidae</taxon>
        <taxon>Anophelinae</taxon>
        <taxon>Anopheles</taxon>
        <taxon>Anopheles maculatus group</taxon>
    </lineage>
</organism>
<protein>
    <submittedName>
        <fullName evidence="3">Uncharacterized protein</fullName>
    </submittedName>
</protein>
<evidence type="ECO:0000313" key="4">
    <source>
        <dbReference type="Proteomes" id="UP000075901"/>
    </source>
</evidence>
<reference evidence="3" key="2">
    <citation type="submission" date="2020-05" db="UniProtKB">
        <authorList>
            <consortium name="EnsemblMetazoa"/>
        </authorList>
    </citation>
    <scope>IDENTIFICATION</scope>
    <source>
        <strain evidence="3">maculatus3</strain>
    </source>
</reference>
<dbReference type="InterPro" id="IPR008653">
    <property type="entry name" value="IER"/>
</dbReference>
<feature type="compositionally biased region" description="Basic residues" evidence="2">
    <location>
        <begin position="51"/>
        <end position="77"/>
    </location>
</feature>
<dbReference type="Proteomes" id="UP000075901">
    <property type="component" value="Unassembled WGS sequence"/>
</dbReference>
<dbReference type="PANTHER" id="PTHR15895">
    <property type="entry name" value="IMMEDIATE EARLY RESPONSE GENE"/>
    <property type="match status" value="1"/>
</dbReference>
<evidence type="ECO:0000313" key="3">
    <source>
        <dbReference type="EnsemblMetazoa" id="AMAM020753-PA"/>
    </source>
</evidence>
<feature type="region of interest" description="Disordered" evidence="2">
    <location>
        <begin position="163"/>
        <end position="199"/>
    </location>
</feature>
<accession>A0A182T6Q1</accession>
<comment type="similarity">
    <text evidence="1">Belongs to the IER family.</text>
</comment>
<dbReference type="AlphaFoldDB" id="A0A182T6Q1"/>
<dbReference type="EnsemblMetazoa" id="AMAM020753-RA">
    <property type="protein sequence ID" value="AMAM020753-PA"/>
    <property type="gene ID" value="AMAM020753"/>
</dbReference>
<feature type="region of interest" description="Disordered" evidence="2">
    <location>
        <begin position="32"/>
        <end position="94"/>
    </location>
</feature>
<reference evidence="4" key="1">
    <citation type="submission" date="2013-09" db="EMBL/GenBank/DDBJ databases">
        <title>The Genome Sequence of Anopheles maculatus species B.</title>
        <authorList>
            <consortium name="The Broad Institute Genomics Platform"/>
            <person name="Neafsey D.E."/>
            <person name="Besansky N."/>
            <person name="Howell P."/>
            <person name="Walton C."/>
            <person name="Young S.K."/>
            <person name="Zeng Q."/>
            <person name="Gargeya S."/>
            <person name="Fitzgerald M."/>
            <person name="Haas B."/>
            <person name="Abouelleil A."/>
            <person name="Allen A.W."/>
            <person name="Alvarado L."/>
            <person name="Arachchi H.M."/>
            <person name="Berlin A.M."/>
            <person name="Chapman S.B."/>
            <person name="Gainer-Dewar J."/>
            <person name="Goldberg J."/>
            <person name="Griggs A."/>
            <person name="Gujja S."/>
            <person name="Hansen M."/>
            <person name="Howarth C."/>
            <person name="Imamovic A."/>
            <person name="Ireland A."/>
            <person name="Larimer J."/>
            <person name="McCowan C."/>
            <person name="Murphy C."/>
            <person name="Pearson M."/>
            <person name="Poon T.W."/>
            <person name="Priest M."/>
            <person name="Roberts A."/>
            <person name="Saif S."/>
            <person name="Shea T."/>
            <person name="Sisk P."/>
            <person name="Sykes S."/>
            <person name="Wortman J."/>
            <person name="Nusbaum C."/>
            <person name="Birren B."/>
        </authorList>
    </citation>
    <scope>NUCLEOTIDE SEQUENCE [LARGE SCALE GENOMIC DNA]</scope>
    <source>
        <strain evidence="4">maculatus3</strain>
    </source>
</reference>
<sequence>DLSCHQRKPEVVEEEQTTPELVKQFESAVRSKGAMRYFDLDDRRTAVGRPDRRRRRHRTEGDHHHHSTTIPAKRRRSSTNESSTSDIPASAGCSPVEDERILPIALLSAKRLKTCDSQRSTPPICNGSPGQPQFYSSPHETICTGDAETLSECVNQQLEAENLSTTSGNHLQSSPEPHQPEQHPAEESPDVDAPPTPSVESIDRITSLVSIFSFGNLSRSVSTPDFCAAQAQKDSRPDAGGSLLTSQLQHHGQRGYLTMTALDYGVGGGGGGWNYFEY</sequence>
<dbReference type="VEuPathDB" id="VectorBase:AMAM020753"/>
<evidence type="ECO:0000256" key="2">
    <source>
        <dbReference type="SAM" id="MobiDB-lite"/>
    </source>
</evidence>
<keyword evidence="4" id="KW-1185">Reference proteome</keyword>
<name>A0A182T6Q1_9DIPT</name>